<dbReference type="AlphaFoldDB" id="A0A330L159"/>
<accession>A0A330L159</accession>
<evidence type="ECO:0000256" key="1">
    <source>
        <dbReference type="SAM" id="Phobius"/>
    </source>
</evidence>
<dbReference type="Proteomes" id="UP000248168">
    <property type="component" value="Unassembled WGS sequence"/>
</dbReference>
<evidence type="ECO:0000313" key="3">
    <source>
        <dbReference type="EMBL" id="SPP62953.1"/>
    </source>
</evidence>
<evidence type="ECO:0000313" key="4">
    <source>
        <dbReference type="Proteomes" id="UP000248168"/>
    </source>
</evidence>
<organism evidence="3 4">
    <name type="scientific">Nitrospira lenta</name>
    <dbReference type="NCBI Taxonomy" id="1436998"/>
    <lineage>
        <taxon>Bacteria</taxon>
        <taxon>Pseudomonadati</taxon>
        <taxon>Nitrospirota</taxon>
        <taxon>Nitrospiria</taxon>
        <taxon>Nitrospirales</taxon>
        <taxon>Nitrospiraceae</taxon>
        <taxon>Nitrospira</taxon>
    </lineage>
</organism>
<dbReference type="SUPFAM" id="SSF56524">
    <property type="entry name" value="Oxidoreductase molybdopterin-binding domain"/>
    <property type="match status" value="2"/>
</dbReference>
<protein>
    <submittedName>
        <fullName evidence="3">Oxidoreductase molybdopterin binding protein</fullName>
    </submittedName>
</protein>
<keyword evidence="2" id="KW-0732">Signal</keyword>
<proteinExistence type="predicted"/>
<dbReference type="OrthoDB" id="482420at2"/>
<keyword evidence="1" id="KW-1133">Transmembrane helix</keyword>
<feature type="signal peptide" evidence="2">
    <location>
        <begin position="1"/>
        <end position="31"/>
    </location>
</feature>
<name>A0A330L159_9BACT</name>
<evidence type="ECO:0000256" key="2">
    <source>
        <dbReference type="SAM" id="SignalP"/>
    </source>
</evidence>
<feature type="transmembrane region" description="Helical" evidence="1">
    <location>
        <begin position="352"/>
        <end position="372"/>
    </location>
</feature>
<reference evidence="4" key="1">
    <citation type="submission" date="2018-04" db="EMBL/GenBank/DDBJ databases">
        <authorList>
            <person name="Lucker S."/>
            <person name="Sakoula D."/>
        </authorList>
    </citation>
    <scope>NUCLEOTIDE SEQUENCE [LARGE SCALE GENOMIC DNA]</scope>
</reference>
<dbReference type="EMBL" id="OUNR01000001">
    <property type="protein sequence ID" value="SPP62953.1"/>
    <property type="molecule type" value="Genomic_DNA"/>
</dbReference>
<dbReference type="InParanoid" id="A0A330L159"/>
<gene>
    <name evidence="3" type="ORF">NITLEN_10039</name>
</gene>
<keyword evidence="4" id="KW-1185">Reference proteome</keyword>
<dbReference type="RefSeq" id="WP_121987571.1">
    <property type="nucleotide sequence ID" value="NZ_OUNR01000001.1"/>
</dbReference>
<keyword evidence="1" id="KW-0472">Membrane</keyword>
<sequence length="381" mass="38703">MLRPARSSTAVLRSAFAAVACAAILSGQAHALPTTDSFALSGIVNNPGTYNLSNLQAFVPITQTTTYLAGSTSVTQDFTGASLYNFLNDPGVNGGGGIVLTPGVGNDALRDYVVVTGSDGYRAVTSVGEIHPNFGQTQSVIAYQQANPSGSAPTGLGNDGFARTTAPTDARGGRYVSNISRIDVFSATDSSQIQGTGGGLSQSFALAGQIVNPRAFNLADLQALPSITKTVSVLSGGNPTPQVRTFTGVSLWTLLTSAAAGGGIVTDPSVKNDILGKYVVATGSDGYKAVVSLGEFNPNFGADDILVAYDESGAGLGTAGFARLIVPGDVRAGRFVSNLVGLEVLGAPLTPVPVPAAVWLFGSGIVGIVGIARRKMNRTAA</sequence>
<dbReference type="InterPro" id="IPR036374">
    <property type="entry name" value="OxRdtase_Mopterin-bd_sf"/>
</dbReference>
<feature type="chain" id="PRO_5016438799" evidence="2">
    <location>
        <begin position="32"/>
        <end position="381"/>
    </location>
</feature>
<keyword evidence="1" id="KW-0812">Transmembrane</keyword>
<dbReference type="Gene3D" id="3.90.420.10">
    <property type="entry name" value="Oxidoreductase, molybdopterin-binding domain"/>
    <property type="match status" value="1"/>
</dbReference>